<evidence type="ECO:0000256" key="2">
    <source>
        <dbReference type="ARBA" id="ARBA00023043"/>
    </source>
</evidence>
<dbReference type="SUPFAM" id="SSF56399">
    <property type="entry name" value="ADP-ribosylation"/>
    <property type="match status" value="1"/>
</dbReference>
<keyword evidence="2" id="KW-0040">ANK repeat</keyword>
<dbReference type="InterPro" id="IPR002035">
    <property type="entry name" value="VWF_A"/>
</dbReference>
<dbReference type="CDD" id="cd00198">
    <property type="entry name" value="vWFA"/>
    <property type="match status" value="1"/>
</dbReference>
<organism evidence="4 5">
    <name type="scientific">Fadolivirus FV1/VV64</name>
    <dbReference type="NCBI Taxonomy" id="3070911"/>
    <lineage>
        <taxon>Viruses</taxon>
        <taxon>Varidnaviria</taxon>
        <taxon>Bamfordvirae</taxon>
        <taxon>Nucleocytoviricota</taxon>
        <taxon>Megaviricetes</taxon>
        <taxon>Imitervirales</taxon>
        <taxon>Mimiviridae</taxon>
        <taxon>Klosneuvirinae</taxon>
        <taxon>Fadolivirus</taxon>
        <taxon>Fadolivirus algeromassiliense</taxon>
    </lineage>
</organism>
<feature type="domain" description="VWFA" evidence="3">
    <location>
        <begin position="132"/>
        <end position="319"/>
    </location>
</feature>
<proteinExistence type="predicted"/>
<dbReference type="PROSITE" id="PS50088">
    <property type="entry name" value="ANK_REPEAT"/>
    <property type="match status" value="5"/>
</dbReference>
<dbReference type="SUPFAM" id="SSF48403">
    <property type="entry name" value="Ankyrin repeat"/>
    <property type="match status" value="3"/>
</dbReference>
<evidence type="ECO:0000259" key="3">
    <source>
        <dbReference type="PROSITE" id="PS50234"/>
    </source>
</evidence>
<dbReference type="Pfam" id="PF00092">
    <property type="entry name" value="VWA"/>
    <property type="match status" value="1"/>
</dbReference>
<keyword evidence="5" id="KW-1185">Reference proteome</keyword>
<dbReference type="Gene3D" id="3.30.40.10">
    <property type="entry name" value="Zinc/RING finger domain, C3HC4 (zinc finger)"/>
    <property type="match status" value="1"/>
</dbReference>
<dbReference type="Gene3D" id="1.25.40.20">
    <property type="entry name" value="Ankyrin repeat-containing domain"/>
    <property type="match status" value="3"/>
</dbReference>
<dbReference type="EMBL" id="MT418680">
    <property type="protein sequence ID" value="QKF94779.1"/>
    <property type="molecule type" value="Genomic_DNA"/>
</dbReference>
<dbReference type="SUPFAM" id="SSF53300">
    <property type="entry name" value="vWA-like"/>
    <property type="match status" value="1"/>
</dbReference>
<accession>A0A7D3QWN9</accession>
<dbReference type="Pfam" id="PF12796">
    <property type="entry name" value="Ank_2"/>
    <property type="match status" value="4"/>
</dbReference>
<reference evidence="4 5" key="1">
    <citation type="submission" date="2020-04" db="EMBL/GenBank/DDBJ databases">
        <title>Advantages and limits of metagenomic assembly and binning of a giant virus.</title>
        <authorList>
            <person name="Schulz F."/>
            <person name="Andreani J."/>
            <person name="Francis R."/>
            <person name="Boudjemaa H."/>
            <person name="Bou Khalil J.Y."/>
            <person name="Lee J."/>
            <person name="La Scola B."/>
            <person name="Woyke T."/>
        </authorList>
    </citation>
    <scope>NUCLEOTIDE SEQUENCE [LARGE SCALE GENOMIC DNA]</scope>
    <source>
        <strain evidence="4 5">FV1/VV64</strain>
    </source>
</reference>
<dbReference type="InterPro" id="IPR002110">
    <property type="entry name" value="Ankyrin_rpt"/>
</dbReference>
<dbReference type="Proteomes" id="UP001162001">
    <property type="component" value="Segment"/>
</dbReference>
<dbReference type="InterPro" id="IPR013083">
    <property type="entry name" value="Znf_RING/FYVE/PHD"/>
</dbReference>
<dbReference type="PROSITE" id="PS50234">
    <property type="entry name" value="VWFA"/>
    <property type="match status" value="1"/>
</dbReference>
<dbReference type="PROSITE" id="PS50297">
    <property type="entry name" value="ANK_REP_REGION"/>
    <property type="match status" value="5"/>
</dbReference>
<evidence type="ECO:0000256" key="1">
    <source>
        <dbReference type="ARBA" id="ARBA00022737"/>
    </source>
</evidence>
<keyword evidence="1" id="KW-0677">Repeat</keyword>
<sequence>MADQLKLDIKLEDLMDPFTLDWLEEPISLPCCGRAVSRENLKLWQEKSNTCPCCKQNLGEFNASSAPKSVNLSYLVEQVKAANVEKPEMKPIQQLKWTARVHRLCNNNGMNQTVIGRLELATTDKKYNFKTLLIPVIDRSGSMAGAPTTQVKYSLNRIIDLMYSNQQLMTNFVTYDDMYAIIDINSAVPIETHRQTIAQIPAGGGTSFGAAFTGIMKVIEKFKDVPEISSIVIVFLTDGEDGIPKEKRVGTVQNLKNKIEEIWKKKYVVHSIGFGGAHDADFLNALRKIGTQEGAYRYADPSENPDSLSGKINGVLDVIAETSTIPLRLVPSDSTPPILSGEGDKYWLNLTGWNLLNPLEFQLSVNNEEPISILGEYAEDENDAKIWDLWYTQLVDQIASELIILTNQKDNTLDKQIHCELLEQRSRAIITRIDSESANAVRLNKLMEALKSIRQGGEVNVLKLNDLKYEGQYATKVSKDMPSVVTTPFKTNLYLTSTASSWKPKVWDIIELKKEHRCNARDDSKEFLKVLGRYSSAAACSWISDNVKSIVHERDDNGNNMLMVASMLGRVNVIKELIATGVFDLSATNNDGYNALDLAIIYGYWISAGILVEQGATPSASGDLLLRTCMSNRYFNTATLMLKSRFAVVTDDMVDNAPTNEAIAWLSARSSKEIPIETAILKGMLDVVEEKLDKIGTISWKPYITIFETPTPDHHRIVELLLKNGKADPDEQFEMMDDGEKVITWPLFQACKRGQLSMFKLLMKYTKESIDRQNHNGTTILWIACCNRHTDIVGELLNMGADPNLGNLKGDSPLIPSCQKGNDTIVDMLLEAGARLDVYNKNRDGPVLICCRTGQSKILDRLLKTLKPDELKVMLNTYAEIDGFVPLLAATELDKIECIKVCHKYGADLETRAADDNQMIPGGTSLHLACFYGRVAAARCLVELGADIKSKSTVHGYTPLHWAIKQGHINVVRYLLSLPGIRDCMEMEDNEGRTPSYYAKQNGNESMYDEFFNNKLAMYMGKLLYVDPEMEKRCADTLVKYGQSPLCYEYNEITKININDGATALSYALLNGNLHLMSALQQMGADWMKGDDHGISPQFWAQYLGYNIAGLKPEVKVLDMIDRVKSVAKKSMQNKMLTNMQQGGHQAIEYHPTTVNALVKMSDGYGAKIGTGVLSALKSSASMDHSLLGFVDKLKNKKEFPEGTDVLSYLVWDAKINIIKRVASAETALEPVHLLALYLYTSNEYIFKQVNQTLLTWQKNSIWHNFINCLYQGVSLVEPLECEVYRAVDTRFDMETYAIGNKLSWNTFSIASKSWKTCSDLINQKKGIVFIIKSRTGRDISKYATDQVNEPVCFLPGTEFVVSAHYKCNIICLAQSNIRNSTFKITEYDYQKSINSESCIIIELEEIETIKNSSVKIEELQ</sequence>
<dbReference type="PANTHER" id="PTHR24198">
    <property type="entry name" value="ANKYRIN REPEAT AND PROTEIN KINASE DOMAIN-CONTAINING PROTEIN"/>
    <property type="match status" value="1"/>
</dbReference>
<dbReference type="PANTHER" id="PTHR24198:SF194">
    <property type="entry name" value="INVERSIN-A"/>
    <property type="match status" value="1"/>
</dbReference>
<name>A0A7D3QWN9_9VIRU</name>
<gene>
    <name evidence="4" type="ORF">Fadolivirus_1_1321</name>
</gene>
<dbReference type="Gene3D" id="3.40.50.410">
    <property type="entry name" value="von Willebrand factor, type A domain"/>
    <property type="match status" value="1"/>
</dbReference>
<dbReference type="SMART" id="SM00248">
    <property type="entry name" value="ANK"/>
    <property type="match status" value="12"/>
</dbReference>
<dbReference type="SMART" id="SM00327">
    <property type="entry name" value="VWA"/>
    <property type="match status" value="1"/>
</dbReference>
<dbReference type="SUPFAM" id="SSF57850">
    <property type="entry name" value="RING/U-box"/>
    <property type="match status" value="1"/>
</dbReference>
<protein>
    <submittedName>
        <fullName evidence="4">Ankyrin repeat protein</fullName>
    </submittedName>
</protein>
<dbReference type="InterPro" id="IPR036465">
    <property type="entry name" value="vWFA_dom_sf"/>
</dbReference>
<evidence type="ECO:0000313" key="4">
    <source>
        <dbReference type="EMBL" id="QKF94779.1"/>
    </source>
</evidence>
<dbReference type="Gene3D" id="3.90.176.10">
    <property type="entry name" value="Toxin ADP-ribosyltransferase, Chain A, domain 1"/>
    <property type="match status" value="1"/>
</dbReference>
<evidence type="ECO:0000313" key="5">
    <source>
        <dbReference type="Proteomes" id="UP001162001"/>
    </source>
</evidence>
<dbReference type="InterPro" id="IPR036770">
    <property type="entry name" value="Ankyrin_rpt-contain_sf"/>
</dbReference>